<dbReference type="SUPFAM" id="SSF160527">
    <property type="entry name" value="V-type ATPase subunit E-like"/>
    <property type="match status" value="1"/>
</dbReference>
<protein>
    <submittedName>
        <fullName evidence="3">V-type ATP synthase subunit E</fullName>
    </submittedName>
</protein>
<sequence>MTIEEKLKHFQDICMEDARDRSSRMLDDYMKALEKTFEEHKQAERKNADLQVKLETEKLEREINKKLSIEQLDLRREAGHRQDELKDKLFVELKDYLANFMETEEYEKFLERQVHWVKDFAGDEAFTIYMDPSDAERARRISLYMGVAIRISDYSFLGGIRAVIPGRHILIDNSFQTRLEEARHNFKFTVQEAGETGSEAGRSTSSKGGNGGE</sequence>
<reference evidence="3" key="2">
    <citation type="submission" date="2021-04" db="EMBL/GenBank/DDBJ databases">
        <authorList>
            <person name="Gilroy R."/>
        </authorList>
    </citation>
    <scope>NUCLEOTIDE SEQUENCE</scope>
    <source>
        <strain evidence="3">CHK198-12963</strain>
    </source>
</reference>
<proteinExistence type="predicted"/>
<organism evidence="3 4">
    <name type="scientific">Candidatus Enterocloster excrementigallinarum</name>
    <dbReference type="NCBI Taxonomy" id="2838558"/>
    <lineage>
        <taxon>Bacteria</taxon>
        <taxon>Bacillati</taxon>
        <taxon>Bacillota</taxon>
        <taxon>Clostridia</taxon>
        <taxon>Lachnospirales</taxon>
        <taxon>Lachnospiraceae</taxon>
        <taxon>Enterocloster</taxon>
    </lineage>
</organism>
<dbReference type="Gene3D" id="3.30.2320.30">
    <property type="entry name" value="ATP synthase, E subunit, C-terminal"/>
    <property type="match status" value="1"/>
</dbReference>
<keyword evidence="1" id="KW-0175">Coiled coil</keyword>
<dbReference type="Proteomes" id="UP000823863">
    <property type="component" value="Unassembled WGS sequence"/>
</dbReference>
<evidence type="ECO:0000313" key="4">
    <source>
        <dbReference type="Proteomes" id="UP000823863"/>
    </source>
</evidence>
<feature type="region of interest" description="Disordered" evidence="2">
    <location>
        <begin position="191"/>
        <end position="213"/>
    </location>
</feature>
<name>A0A9D2PU65_9FIRM</name>
<reference evidence="3" key="1">
    <citation type="journal article" date="2021" name="PeerJ">
        <title>Extensive microbial diversity within the chicken gut microbiome revealed by metagenomics and culture.</title>
        <authorList>
            <person name="Gilroy R."/>
            <person name="Ravi A."/>
            <person name="Getino M."/>
            <person name="Pursley I."/>
            <person name="Horton D.L."/>
            <person name="Alikhan N.F."/>
            <person name="Baker D."/>
            <person name="Gharbi K."/>
            <person name="Hall N."/>
            <person name="Watson M."/>
            <person name="Adriaenssens E.M."/>
            <person name="Foster-Nyarko E."/>
            <person name="Jarju S."/>
            <person name="Secka A."/>
            <person name="Antonio M."/>
            <person name="Oren A."/>
            <person name="Chaudhuri R.R."/>
            <person name="La Ragione R."/>
            <person name="Hildebrand F."/>
            <person name="Pallen M.J."/>
        </authorList>
    </citation>
    <scope>NUCLEOTIDE SEQUENCE</scope>
    <source>
        <strain evidence="3">CHK198-12963</strain>
    </source>
</reference>
<evidence type="ECO:0000256" key="1">
    <source>
        <dbReference type="SAM" id="Coils"/>
    </source>
</evidence>
<evidence type="ECO:0000256" key="2">
    <source>
        <dbReference type="SAM" id="MobiDB-lite"/>
    </source>
</evidence>
<gene>
    <name evidence="3" type="ORF">H9931_10945</name>
</gene>
<comment type="caution">
    <text evidence="3">The sequence shown here is derived from an EMBL/GenBank/DDBJ whole genome shotgun (WGS) entry which is preliminary data.</text>
</comment>
<dbReference type="AlphaFoldDB" id="A0A9D2PU65"/>
<feature type="coiled-coil region" evidence="1">
    <location>
        <begin position="26"/>
        <end position="60"/>
    </location>
</feature>
<accession>A0A9D2PU65</accession>
<dbReference type="InterPro" id="IPR038495">
    <property type="entry name" value="ATPase_E_C"/>
</dbReference>
<dbReference type="EMBL" id="DWWB01000060">
    <property type="protein sequence ID" value="HJC67214.1"/>
    <property type="molecule type" value="Genomic_DNA"/>
</dbReference>
<evidence type="ECO:0000313" key="3">
    <source>
        <dbReference type="EMBL" id="HJC67214.1"/>
    </source>
</evidence>